<dbReference type="InterPro" id="IPR002226">
    <property type="entry name" value="Catalase_haem_BS"/>
</dbReference>
<keyword evidence="6" id="KW-0479">Metal-binding</keyword>
<evidence type="ECO:0000256" key="7">
    <source>
        <dbReference type="RuleBase" id="RU004142"/>
    </source>
</evidence>
<comment type="cofactor">
    <cofactor evidence="6">
        <name>heme</name>
        <dbReference type="ChEBI" id="CHEBI:30413"/>
    </cofactor>
</comment>
<evidence type="ECO:0000256" key="4">
    <source>
        <dbReference type="ARBA" id="ARBA00023324"/>
    </source>
</evidence>
<dbReference type="PIRSF" id="PIRSF038928">
    <property type="entry name" value="Catalase_clade1-3"/>
    <property type="match status" value="1"/>
</dbReference>
<dbReference type="PANTHER" id="PTHR11465">
    <property type="entry name" value="CATALASE"/>
    <property type="match status" value="1"/>
</dbReference>
<protein>
    <submittedName>
        <fullName evidence="9">Catalase domain-containing protein</fullName>
    </submittedName>
</protein>
<keyword evidence="4" id="KW-0575">Peroxidase</keyword>
<comment type="function">
    <text evidence="7">Catalyzes the degradation of hydrogen peroxide (H(2)O(2)) generated by peroxisomal oxidases to water and oxygen, thereby protecting cells from the toxic effects of hydrogen peroxide.</text>
</comment>
<keyword evidence="6" id="KW-0349">Heme</keyword>
<dbReference type="GO" id="GO:0042542">
    <property type="term" value="P:response to hydrogen peroxide"/>
    <property type="evidence" value="ECO:0007669"/>
    <property type="project" value="TreeGrafter"/>
</dbReference>
<comment type="caution">
    <text evidence="9">The sequence shown here is derived from an EMBL/GenBank/DDBJ whole genome shotgun (WGS) entry which is preliminary data.</text>
</comment>
<dbReference type="GO" id="GO:0020037">
    <property type="term" value="F:heme binding"/>
    <property type="evidence" value="ECO:0007669"/>
    <property type="project" value="InterPro"/>
</dbReference>
<dbReference type="Proteomes" id="UP001140511">
    <property type="component" value="Unassembled WGS sequence"/>
</dbReference>
<dbReference type="GO" id="GO:0005777">
    <property type="term" value="C:peroxisome"/>
    <property type="evidence" value="ECO:0007669"/>
    <property type="project" value="TreeGrafter"/>
</dbReference>
<dbReference type="CDD" id="cd08157">
    <property type="entry name" value="catalase_fungal"/>
    <property type="match status" value="1"/>
</dbReference>
<feature type="active site" evidence="5">
    <location>
        <position position="59"/>
    </location>
</feature>
<dbReference type="PROSITE" id="PS00438">
    <property type="entry name" value="CATALASE_2"/>
    <property type="match status" value="1"/>
</dbReference>
<dbReference type="GO" id="GO:0042744">
    <property type="term" value="P:hydrogen peroxide catabolic process"/>
    <property type="evidence" value="ECO:0007669"/>
    <property type="project" value="UniProtKB-KW"/>
</dbReference>
<feature type="active site" evidence="5">
    <location>
        <position position="132"/>
    </location>
</feature>
<dbReference type="PANTHER" id="PTHR11465:SF26">
    <property type="entry name" value="CATALASE 2"/>
    <property type="match status" value="1"/>
</dbReference>
<feature type="domain" description="Catalase core" evidence="8">
    <location>
        <begin position="9"/>
        <end position="382"/>
    </location>
</feature>
<dbReference type="InterPro" id="IPR020835">
    <property type="entry name" value="Catalase_sf"/>
</dbReference>
<keyword evidence="4" id="KW-0560">Oxidoreductase</keyword>
<name>A0A9W9E619_9HYPO</name>
<dbReference type="GO" id="GO:0009820">
    <property type="term" value="P:alkaloid metabolic process"/>
    <property type="evidence" value="ECO:0007669"/>
    <property type="project" value="UniProtKB-KW"/>
</dbReference>
<feature type="binding site" description="axial binding residue" evidence="6">
    <location>
        <position position="327"/>
    </location>
    <ligand>
        <name>heme</name>
        <dbReference type="ChEBI" id="CHEBI:30413"/>
    </ligand>
    <ligandPart>
        <name>Fe</name>
        <dbReference type="ChEBI" id="CHEBI:18248"/>
    </ligandPart>
</feature>
<comment type="pathway">
    <text evidence="1">Alkaloid biosynthesis.</text>
</comment>
<dbReference type="GO" id="GO:0004096">
    <property type="term" value="F:catalase activity"/>
    <property type="evidence" value="ECO:0007669"/>
    <property type="project" value="InterPro"/>
</dbReference>
<evidence type="ECO:0000256" key="2">
    <source>
        <dbReference type="ARBA" id="ARBA00005329"/>
    </source>
</evidence>
<dbReference type="Pfam" id="PF00199">
    <property type="entry name" value="Catalase"/>
    <property type="match status" value="1"/>
</dbReference>
<dbReference type="EMBL" id="JAOPEN010000006">
    <property type="protein sequence ID" value="KAJ4855981.1"/>
    <property type="molecule type" value="Genomic_DNA"/>
</dbReference>
<dbReference type="InterPro" id="IPR018028">
    <property type="entry name" value="Catalase"/>
</dbReference>
<dbReference type="InterPro" id="IPR024708">
    <property type="entry name" value="Catalase_AS"/>
</dbReference>
<keyword evidence="10" id="KW-1185">Reference proteome</keyword>
<dbReference type="Gene3D" id="2.40.180.10">
    <property type="entry name" value="Catalase core domain"/>
    <property type="match status" value="1"/>
</dbReference>
<evidence type="ECO:0000256" key="6">
    <source>
        <dbReference type="PIRSR" id="PIRSR038928-2"/>
    </source>
</evidence>
<evidence type="ECO:0000256" key="5">
    <source>
        <dbReference type="PIRSR" id="PIRSR038928-1"/>
    </source>
</evidence>
<dbReference type="GO" id="GO:0046872">
    <property type="term" value="F:metal ion binding"/>
    <property type="evidence" value="ECO:0007669"/>
    <property type="project" value="UniProtKB-KW"/>
</dbReference>
<dbReference type="RefSeq" id="XP_056025037.1">
    <property type="nucleotide sequence ID" value="XM_056176559.1"/>
</dbReference>
<dbReference type="PRINTS" id="PR00067">
    <property type="entry name" value="CATALASE"/>
</dbReference>
<dbReference type="PROSITE" id="PS00437">
    <property type="entry name" value="CATALASE_1"/>
    <property type="match status" value="1"/>
</dbReference>
<proteinExistence type="inferred from homology"/>
<evidence type="ECO:0000313" key="9">
    <source>
        <dbReference type="EMBL" id="KAJ4855981.1"/>
    </source>
</evidence>
<keyword evidence="4" id="KW-0376">Hydrogen peroxide</keyword>
<accession>A0A9W9E619</accession>
<dbReference type="GeneID" id="80871247"/>
<gene>
    <name evidence="9" type="ORF">T069G_09349</name>
</gene>
<dbReference type="GO" id="GO:0005739">
    <property type="term" value="C:mitochondrion"/>
    <property type="evidence" value="ECO:0007669"/>
    <property type="project" value="TreeGrafter"/>
</dbReference>
<organism evidence="9 10">
    <name type="scientific">Trichoderma breve</name>
    <dbReference type="NCBI Taxonomy" id="2034170"/>
    <lineage>
        <taxon>Eukaryota</taxon>
        <taxon>Fungi</taxon>
        <taxon>Dikarya</taxon>
        <taxon>Ascomycota</taxon>
        <taxon>Pezizomycotina</taxon>
        <taxon>Sordariomycetes</taxon>
        <taxon>Hypocreomycetidae</taxon>
        <taxon>Hypocreales</taxon>
        <taxon>Hypocreaceae</taxon>
        <taxon>Trichoderma</taxon>
    </lineage>
</organism>
<dbReference type="InterPro" id="IPR011614">
    <property type="entry name" value="Catalase_core"/>
</dbReference>
<evidence type="ECO:0000259" key="8">
    <source>
        <dbReference type="SMART" id="SM01060"/>
    </source>
</evidence>
<dbReference type="AlphaFoldDB" id="A0A9W9E619"/>
<reference evidence="9" key="1">
    <citation type="submission" date="2022-09" db="EMBL/GenBank/DDBJ databases">
        <title>Chromosome-level assembly of Trichoderma breve T069, a fungus used in development of biopesticide product.</title>
        <authorList>
            <person name="Lin R."/>
            <person name="Liu T."/>
        </authorList>
    </citation>
    <scope>NUCLEOTIDE SEQUENCE</scope>
    <source>
        <strain evidence="9">T069</strain>
    </source>
</reference>
<evidence type="ECO:0000256" key="3">
    <source>
        <dbReference type="ARBA" id="ARBA00022589"/>
    </source>
</evidence>
<comment type="similarity">
    <text evidence="2">Belongs to the catalase family.</text>
</comment>
<dbReference type="SUPFAM" id="SSF56634">
    <property type="entry name" value="Heme-dependent catalase-like"/>
    <property type="match status" value="1"/>
</dbReference>
<sequence>MSSSNPTATLANGQPANPGQVQQVRYGQTNGGLVLLSDTYTIEILAHFARERIPERSVHAKAAGAFGEFEVLEDISDLTDADFLTGIGKKTKVLTRISTVGGEKGSSDTVRDVRGWATKFYTEEGVQDFVFNDLPVFFIRDPIKFPSMNRSHKRHPQTNVPDNSMFWDFHKNNPEASLRNINGFSVHTYTLNKSDGSYVYVKWHFKPDDGIKNMDPKVAVRLAGEDPDYHVKDLFKAIEKGDYPTWSVCIQVMKPEDVKSAPIDIFDCTYTWPYEKYPLRRVGRLTLNQNPSNYFQDIEQACFSPSNMVPGIGPSADPVLQARMFSYPDAHRYRVGPNYFQLPPNRPTNKVYAPYVRDGPGTINGNYGGDPDYVFSQLRPVSKSARIQVPLQEKWNGQVTPFATSVTDKDFEQARKLWEIICKEENGKEQLLHNILPTLVDIPASLRKEVLDYLGRVDKTLKDCLEQGLKGK</sequence>
<dbReference type="SMART" id="SM01060">
    <property type="entry name" value="Catalase"/>
    <property type="match status" value="1"/>
</dbReference>
<keyword evidence="3" id="KW-0017">Alkaloid metabolism</keyword>
<dbReference type="PROSITE" id="PS51402">
    <property type="entry name" value="CATALASE_3"/>
    <property type="match status" value="1"/>
</dbReference>
<evidence type="ECO:0000256" key="1">
    <source>
        <dbReference type="ARBA" id="ARBA00004913"/>
    </source>
</evidence>
<keyword evidence="6" id="KW-0408">Iron</keyword>
<dbReference type="InterPro" id="IPR024711">
    <property type="entry name" value="Catalase_clade1/3"/>
</dbReference>
<evidence type="ECO:0000313" key="10">
    <source>
        <dbReference type="Proteomes" id="UP001140511"/>
    </source>
</evidence>